<evidence type="ECO:0000313" key="2">
    <source>
        <dbReference type="EMBL" id="QHT74265.1"/>
    </source>
</evidence>
<protein>
    <submittedName>
        <fullName evidence="2">Uncharacterized protein</fullName>
    </submittedName>
</protein>
<sequence>MNDKKESEKFTFSHLGIIRLFAIWGLLDALIYYITNGDRYKELVIHMVVFLLIYIIAWKYPVLIKYL</sequence>
<evidence type="ECO:0000256" key="1">
    <source>
        <dbReference type="SAM" id="Phobius"/>
    </source>
</evidence>
<reference evidence="2" key="1">
    <citation type="journal article" date="2020" name="Nature">
        <title>Giant virus diversity and host interactions through global metagenomics.</title>
        <authorList>
            <person name="Schulz F."/>
            <person name="Roux S."/>
            <person name="Paez-Espino D."/>
            <person name="Jungbluth S."/>
            <person name="Walsh D.A."/>
            <person name="Denef V.J."/>
            <person name="McMahon K.D."/>
            <person name="Konstantinidis K.T."/>
            <person name="Eloe-Fadrosh E.A."/>
            <person name="Kyrpides N.C."/>
            <person name="Woyke T."/>
        </authorList>
    </citation>
    <scope>NUCLEOTIDE SEQUENCE</scope>
    <source>
        <strain evidence="2">GVMAG-M-3300023179-4</strain>
    </source>
</reference>
<dbReference type="EMBL" id="MN739846">
    <property type="protein sequence ID" value="QHT74265.1"/>
    <property type="molecule type" value="Genomic_DNA"/>
</dbReference>
<keyword evidence="1" id="KW-1133">Transmembrane helix</keyword>
<dbReference type="AlphaFoldDB" id="A0A6C0H293"/>
<feature type="transmembrane region" description="Helical" evidence="1">
    <location>
        <begin position="43"/>
        <end position="61"/>
    </location>
</feature>
<accession>A0A6C0H293</accession>
<name>A0A6C0H293_9ZZZZ</name>
<organism evidence="2">
    <name type="scientific">viral metagenome</name>
    <dbReference type="NCBI Taxonomy" id="1070528"/>
    <lineage>
        <taxon>unclassified sequences</taxon>
        <taxon>metagenomes</taxon>
        <taxon>organismal metagenomes</taxon>
    </lineage>
</organism>
<proteinExistence type="predicted"/>
<keyword evidence="1" id="KW-0472">Membrane</keyword>
<feature type="transmembrane region" description="Helical" evidence="1">
    <location>
        <begin position="12"/>
        <end position="34"/>
    </location>
</feature>
<keyword evidence="1" id="KW-0812">Transmembrane</keyword>